<gene>
    <name evidence="3" type="ORF">GUJ93_ZPchr0001g30502</name>
    <name evidence="4" type="ORF">GUJ93_ZPchr0001g32256</name>
</gene>
<dbReference type="Proteomes" id="UP000729402">
    <property type="component" value="Unassembled WGS sequence"/>
</dbReference>
<dbReference type="EMBL" id="JAAALK010000288">
    <property type="protein sequence ID" value="KAG8052209.1"/>
    <property type="molecule type" value="Genomic_DNA"/>
</dbReference>
<evidence type="ECO:0000259" key="2">
    <source>
        <dbReference type="Pfam" id="PF14226"/>
    </source>
</evidence>
<evidence type="ECO:0000256" key="1">
    <source>
        <dbReference type="ARBA" id="ARBA00001961"/>
    </source>
</evidence>
<accession>A0A8J5SAP9</accession>
<evidence type="ECO:0000313" key="5">
    <source>
        <dbReference type="Proteomes" id="UP000729402"/>
    </source>
</evidence>
<dbReference type="PANTHER" id="PTHR47990">
    <property type="entry name" value="2-OXOGLUTARATE (2OG) AND FE(II)-DEPENDENT OXYGENASE SUPERFAMILY PROTEIN-RELATED"/>
    <property type="match status" value="1"/>
</dbReference>
<dbReference type="EMBL" id="JAAALK010000288">
    <property type="protein sequence ID" value="KAG8052210.1"/>
    <property type="molecule type" value="Genomic_DNA"/>
</dbReference>
<comment type="cofactor">
    <cofactor evidence="1">
        <name>L-ascorbate</name>
        <dbReference type="ChEBI" id="CHEBI:38290"/>
    </cofactor>
</comment>
<reference evidence="3" key="2">
    <citation type="submission" date="2021-02" db="EMBL/GenBank/DDBJ databases">
        <authorList>
            <person name="Kimball J.A."/>
            <person name="Haas M.W."/>
            <person name="Macchietto M."/>
            <person name="Kono T."/>
            <person name="Duquette J."/>
            <person name="Shao M."/>
        </authorList>
    </citation>
    <scope>NUCLEOTIDE SEQUENCE</scope>
    <source>
        <tissue evidence="3">Fresh leaf tissue</tissue>
    </source>
</reference>
<organism evidence="3 5">
    <name type="scientific">Zizania palustris</name>
    <name type="common">Northern wild rice</name>
    <dbReference type="NCBI Taxonomy" id="103762"/>
    <lineage>
        <taxon>Eukaryota</taxon>
        <taxon>Viridiplantae</taxon>
        <taxon>Streptophyta</taxon>
        <taxon>Embryophyta</taxon>
        <taxon>Tracheophyta</taxon>
        <taxon>Spermatophyta</taxon>
        <taxon>Magnoliopsida</taxon>
        <taxon>Liliopsida</taxon>
        <taxon>Poales</taxon>
        <taxon>Poaceae</taxon>
        <taxon>BOP clade</taxon>
        <taxon>Oryzoideae</taxon>
        <taxon>Oryzeae</taxon>
        <taxon>Zizaniinae</taxon>
        <taxon>Zizania</taxon>
    </lineage>
</organism>
<comment type="caution">
    <text evidence="3">The sequence shown here is derived from an EMBL/GenBank/DDBJ whole genome shotgun (WGS) entry which is preliminary data.</text>
</comment>
<protein>
    <recommendedName>
        <fullName evidence="2">Non-haem dioxygenase N-terminal domain-containing protein</fullName>
    </recommendedName>
</protein>
<dbReference type="OrthoDB" id="288590at2759"/>
<sequence length="131" mass="13820">MAPEWRAAAAPAAGLCQGRIPTVDLSAPAGRGELSRQLVRACTECGFFKAINHGVSPRAAARLDAATAAFFARPAQEKQLAGPPDPLGYGSRSIGTNGDVGELEYLILHTNPDAVAHKAKAIDWNDPARFR</sequence>
<evidence type="ECO:0000313" key="3">
    <source>
        <dbReference type="EMBL" id="KAG8052209.1"/>
    </source>
</evidence>
<dbReference type="Pfam" id="PF14226">
    <property type="entry name" value="DIOX_N"/>
    <property type="match status" value="1"/>
</dbReference>
<dbReference type="InterPro" id="IPR026992">
    <property type="entry name" value="DIOX_N"/>
</dbReference>
<name>A0A8J5SAP9_ZIZPA</name>
<keyword evidence="5" id="KW-1185">Reference proteome</keyword>
<feature type="domain" description="Non-haem dioxygenase N-terminal" evidence="2">
    <location>
        <begin position="20"/>
        <end position="95"/>
    </location>
</feature>
<evidence type="ECO:0000313" key="4">
    <source>
        <dbReference type="EMBL" id="KAG8052210.1"/>
    </source>
</evidence>
<dbReference type="InterPro" id="IPR050231">
    <property type="entry name" value="Iron_ascorbate_oxido_reductase"/>
</dbReference>
<dbReference type="AlphaFoldDB" id="A0A8J5SAP9"/>
<proteinExistence type="predicted"/>
<reference evidence="3" key="1">
    <citation type="journal article" date="2021" name="bioRxiv">
        <title>Whole Genome Assembly and Annotation of Northern Wild Rice, Zizania palustris L., Supports a Whole Genome Duplication in the Zizania Genus.</title>
        <authorList>
            <person name="Haas M."/>
            <person name="Kono T."/>
            <person name="Macchietto M."/>
            <person name="Millas R."/>
            <person name="McGilp L."/>
            <person name="Shao M."/>
            <person name="Duquette J."/>
            <person name="Hirsch C.N."/>
            <person name="Kimball J."/>
        </authorList>
    </citation>
    <scope>NUCLEOTIDE SEQUENCE</scope>
    <source>
        <tissue evidence="3">Fresh leaf tissue</tissue>
    </source>
</reference>